<keyword evidence="2" id="KW-1185">Reference proteome</keyword>
<organism evidence="1 2">
    <name type="scientific">Paenibacillus solanacearum</name>
    <dbReference type="NCBI Taxonomy" id="2048548"/>
    <lineage>
        <taxon>Bacteria</taxon>
        <taxon>Bacillati</taxon>
        <taxon>Bacillota</taxon>
        <taxon>Bacilli</taxon>
        <taxon>Bacillales</taxon>
        <taxon>Paenibacillaceae</taxon>
        <taxon>Paenibacillus</taxon>
    </lineage>
</organism>
<comment type="caution">
    <text evidence="1">The sequence shown here is derived from an EMBL/GenBank/DDBJ whole genome shotgun (WGS) entry which is preliminary data.</text>
</comment>
<dbReference type="Proteomes" id="UP000693672">
    <property type="component" value="Unassembled WGS sequence"/>
</dbReference>
<protein>
    <submittedName>
        <fullName evidence="1">Uncharacterized protein</fullName>
    </submittedName>
</protein>
<gene>
    <name evidence="1" type="ORF">PAESOLCIP111_02384</name>
</gene>
<proteinExistence type="predicted"/>
<evidence type="ECO:0000313" key="1">
    <source>
        <dbReference type="EMBL" id="CAG7622024.1"/>
    </source>
</evidence>
<evidence type="ECO:0000313" key="2">
    <source>
        <dbReference type="Proteomes" id="UP000693672"/>
    </source>
</evidence>
<dbReference type="AlphaFoldDB" id="A0A916K3Z3"/>
<name>A0A916K3Z3_9BACL</name>
<sequence>MKQYQIMINGVPFSGPLNEIDAFRIYEANKYCVKNIELIELCSEPAAAAETSAPSAADPVACSEKAK</sequence>
<accession>A0A916K3Z3</accession>
<reference evidence="1" key="1">
    <citation type="submission" date="2021-06" db="EMBL/GenBank/DDBJ databases">
        <authorList>
            <person name="Criscuolo A."/>
        </authorList>
    </citation>
    <scope>NUCLEOTIDE SEQUENCE</scope>
    <source>
        <strain evidence="1">CIP111600</strain>
    </source>
</reference>
<dbReference type="RefSeq" id="WP_218092163.1">
    <property type="nucleotide sequence ID" value="NZ_CAJVAS010000008.1"/>
</dbReference>
<dbReference type="EMBL" id="CAJVAS010000008">
    <property type="protein sequence ID" value="CAG7622024.1"/>
    <property type="molecule type" value="Genomic_DNA"/>
</dbReference>